<accession>H0EDJ9</accession>
<protein>
    <submittedName>
        <fullName evidence="1">Uncharacterized protein</fullName>
    </submittedName>
</protein>
<sequence length="44" mass="4761">MTPKSLMDILKKDKNLTDTGIHPRKLSGSSGKASAACNWRFLAA</sequence>
<evidence type="ECO:0000313" key="2">
    <source>
        <dbReference type="Proteomes" id="UP000005446"/>
    </source>
</evidence>
<gene>
    <name evidence="1" type="ORF">M7I_0648</name>
</gene>
<name>H0EDJ9_GLAL7</name>
<proteinExistence type="predicted"/>
<dbReference type="InParanoid" id="H0EDJ9"/>
<evidence type="ECO:0000313" key="1">
    <source>
        <dbReference type="EMBL" id="EHL03425.1"/>
    </source>
</evidence>
<dbReference type="Proteomes" id="UP000005446">
    <property type="component" value="Unassembled WGS sequence"/>
</dbReference>
<dbReference type="EMBL" id="AGUE01000010">
    <property type="protein sequence ID" value="EHL03425.1"/>
    <property type="molecule type" value="Genomic_DNA"/>
</dbReference>
<comment type="caution">
    <text evidence="1">The sequence shown here is derived from an EMBL/GenBank/DDBJ whole genome shotgun (WGS) entry which is preliminary data.</text>
</comment>
<reference evidence="1 2" key="1">
    <citation type="journal article" date="2012" name="Eukaryot. Cell">
        <title>Genome sequence of the fungus Glarea lozoyensis: the first genome sequence of a species from the Helotiaceae family.</title>
        <authorList>
            <person name="Youssar L."/>
            <person name="Gruening B.A."/>
            <person name="Erxleben A."/>
            <person name="Guenther S."/>
            <person name="Huettel W."/>
        </authorList>
    </citation>
    <scope>NUCLEOTIDE SEQUENCE [LARGE SCALE GENOMIC DNA]</scope>
    <source>
        <strain evidence="2">ATCC 74030 / MF5533</strain>
    </source>
</reference>
<dbReference type="AlphaFoldDB" id="H0EDJ9"/>
<organism evidence="1 2">
    <name type="scientific">Glarea lozoyensis (strain ATCC 74030 / MF5533)</name>
    <dbReference type="NCBI Taxonomy" id="1104152"/>
    <lineage>
        <taxon>Eukaryota</taxon>
        <taxon>Fungi</taxon>
        <taxon>Dikarya</taxon>
        <taxon>Ascomycota</taxon>
        <taxon>Pezizomycotina</taxon>
        <taxon>Leotiomycetes</taxon>
        <taxon>Helotiales</taxon>
        <taxon>Helotiaceae</taxon>
        <taxon>Glarea</taxon>
    </lineage>
</organism>
<dbReference type="HOGENOM" id="CLU_3224694_0_0_1"/>
<keyword evidence="2" id="KW-1185">Reference proteome</keyword>